<dbReference type="SMART" id="SM00837">
    <property type="entry name" value="DPBB_1"/>
    <property type="match status" value="1"/>
</dbReference>
<dbReference type="InterPro" id="IPR009009">
    <property type="entry name" value="RlpA-like_DPBB"/>
</dbReference>
<dbReference type="Gene3D" id="2.40.40.10">
    <property type="entry name" value="RlpA-like domain"/>
    <property type="match status" value="1"/>
</dbReference>
<dbReference type="PRINTS" id="PR01225">
    <property type="entry name" value="EXPANSNFAMLY"/>
</dbReference>
<proteinExistence type="predicted"/>
<organism evidence="2 3">
    <name type="scientific">Castilleja foliolosa</name>
    <dbReference type="NCBI Taxonomy" id="1961234"/>
    <lineage>
        <taxon>Eukaryota</taxon>
        <taxon>Viridiplantae</taxon>
        <taxon>Streptophyta</taxon>
        <taxon>Embryophyta</taxon>
        <taxon>Tracheophyta</taxon>
        <taxon>Spermatophyta</taxon>
        <taxon>Magnoliopsida</taxon>
        <taxon>eudicotyledons</taxon>
        <taxon>Gunneridae</taxon>
        <taxon>Pentapetalae</taxon>
        <taxon>asterids</taxon>
        <taxon>lamiids</taxon>
        <taxon>Lamiales</taxon>
        <taxon>Orobanchaceae</taxon>
        <taxon>Pedicularideae</taxon>
        <taxon>Castillejinae</taxon>
        <taxon>Castilleja</taxon>
    </lineage>
</organism>
<dbReference type="InterPro" id="IPR036908">
    <property type="entry name" value="RlpA-like_sf"/>
</dbReference>
<dbReference type="Proteomes" id="UP001632038">
    <property type="component" value="Unassembled WGS sequence"/>
</dbReference>
<dbReference type="PROSITE" id="PS50842">
    <property type="entry name" value="EXPANSIN_EG45"/>
    <property type="match status" value="1"/>
</dbReference>
<dbReference type="InterPro" id="IPR007118">
    <property type="entry name" value="Expan_Lol_pI"/>
</dbReference>
<dbReference type="PANTHER" id="PTHR31692:SF82">
    <property type="entry name" value="EXPANSIN-B17"/>
    <property type="match status" value="1"/>
</dbReference>
<accession>A0ABD3CTW9</accession>
<dbReference type="EMBL" id="JAVIJP010000032">
    <property type="protein sequence ID" value="KAL3632306.1"/>
    <property type="molecule type" value="Genomic_DNA"/>
</dbReference>
<evidence type="ECO:0000259" key="1">
    <source>
        <dbReference type="PROSITE" id="PS50842"/>
    </source>
</evidence>
<protein>
    <submittedName>
        <fullName evidence="2">Rare lipoprotein A (RlpA)-like double-psi beta-barrel</fullName>
    </submittedName>
</protein>
<dbReference type="SUPFAM" id="SSF50685">
    <property type="entry name" value="Barwin-like endoglucanases"/>
    <property type="match status" value="1"/>
</dbReference>
<dbReference type="Pfam" id="PF03330">
    <property type="entry name" value="DPBB_1"/>
    <property type="match status" value="1"/>
</dbReference>
<reference evidence="3" key="1">
    <citation type="journal article" date="2024" name="IScience">
        <title>Strigolactones Initiate the Formation of Haustorium-like Structures in Castilleja.</title>
        <authorList>
            <person name="Buerger M."/>
            <person name="Peterson D."/>
            <person name="Chory J."/>
        </authorList>
    </citation>
    <scope>NUCLEOTIDE SEQUENCE [LARGE SCALE GENOMIC DNA]</scope>
</reference>
<feature type="domain" description="Expansin-like EG45" evidence="1">
    <location>
        <begin position="45"/>
        <end position="144"/>
    </location>
</feature>
<gene>
    <name evidence="2" type="primary">EXPB1_1</name>
    <name evidence="2" type="ORF">CASFOL_025290</name>
</gene>
<evidence type="ECO:0000313" key="2">
    <source>
        <dbReference type="EMBL" id="KAL3632306.1"/>
    </source>
</evidence>
<comment type="caution">
    <text evidence="2">The sequence shown here is derived from an EMBL/GenBank/DDBJ whole genome shotgun (WGS) entry which is preliminary data.</text>
</comment>
<name>A0ABD3CTW9_9LAMI</name>
<keyword evidence="3" id="KW-1185">Reference proteome</keyword>
<dbReference type="AlphaFoldDB" id="A0ABD3CTW9"/>
<dbReference type="PANTHER" id="PTHR31692">
    <property type="entry name" value="EXPANSIN-B3"/>
    <property type="match status" value="1"/>
</dbReference>
<sequence length="144" mass="15893">MYGSVTYLYSGFYWSARPPRQAEQKFIRARQLGIYEAAEGDGSEGGACGYKTMVHANGYKKRETEVSDVLFKNGLGCGTCYKVMCYGHPLCNKKPITVVAMDQSPGGSWPHFDLSGSAFSRMAIDNRFAAGLRNVGKLKVAWTR</sequence>
<evidence type="ECO:0000313" key="3">
    <source>
        <dbReference type="Proteomes" id="UP001632038"/>
    </source>
</evidence>
<dbReference type="InterPro" id="IPR007112">
    <property type="entry name" value="Expansin/allergen_DPBB_dom"/>
</dbReference>